<evidence type="ECO:0000256" key="5">
    <source>
        <dbReference type="ARBA" id="ARBA00023136"/>
    </source>
</evidence>
<dbReference type="VEuPathDB" id="FungiDB:RhiirFUN_013126"/>
<dbReference type="EMBL" id="LLXJ01000585">
    <property type="protein sequence ID" value="PKC07985.1"/>
    <property type="molecule type" value="Genomic_DNA"/>
</dbReference>
<dbReference type="VEuPathDB" id="FungiDB:FUN_016374"/>
<evidence type="ECO:0000256" key="6">
    <source>
        <dbReference type="SAM" id="Coils"/>
    </source>
</evidence>
<reference evidence="10 11" key="1">
    <citation type="submission" date="2016-04" db="EMBL/GenBank/DDBJ databases">
        <title>Genome analyses suggest a sexual origin of heterokaryosis in a supposedly ancient asexual fungus.</title>
        <authorList>
            <person name="Ropars J."/>
            <person name="Sedzielewska K."/>
            <person name="Noel J."/>
            <person name="Charron P."/>
            <person name="Farinelli L."/>
            <person name="Marton T."/>
            <person name="Kruger M."/>
            <person name="Pelin A."/>
            <person name="Brachmann A."/>
            <person name="Corradi N."/>
        </authorList>
    </citation>
    <scope>NUCLEOTIDE SEQUENCE [LARGE SCALE GENOMIC DNA]</scope>
    <source>
        <strain evidence="10 11">A5</strain>
    </source>
</reference>
<evidence type="ECO:0000259" key="9">
    <source>
        <dbReference type="Pfam" id="PF00520"/>
    </source>
</evidence>
<keyword evidence="5 8" id="KW-0472">Membrane</keyword>
<keyword evidence="4 8" id="KW-1133">Transmembrane helix</keyword>
<dbReference type="Pfam" id="PF00520">
    <property type="entry name" value="Ion_trans"/>
    <property type="match status" value="1"/>
</dbReference>
<sequence>MGDKVQVKTYQIKYYKNTHKHVLKNLFKNEAYSFKSDESIGYEAKDYTTGDYQIAICQDGKFAVTFDTANLRIKILQNRDYRPPKFGKSKRYGPDDDSNGSSEIDDIPSTNETVADFQINDDFTIKVFYKSNKSSFFNQTQNKQCNPMNNTDEESEESSSNEDKKGEPSKWSFDISNMHNDKTDSNENEKGEPFKWSFDISNMHKTDGKSLILVAISRINVDEDMKGTKEKKHDNKTSEYEPEVENTEINVITKTTDQIKKGIAIYRVEVEEKESKGENLDDIKDSEDENKKGIADYRVEVEENKNKCPSNENLDDDIKGLEDQNKKGIAINRIEYKVSAVTCYYSNEISGICKFIEVSSEDDLCTTELKQKQQQSSQQQSPHDPKLKRFIILNFHMIYNFNFNDQYDPFELNEEFEYPKSFRHELDNFYTRDFADARDSHDLHVDDNSYEFGGCMKRLLSCIYDKYFLVTQYKSNVRSLEVYNLAKMELKTAAKKCEKKDEPIKQQLYSDKFSVSRLHLCYTQGIDIINLFYMENGLRITSKKFDEIKQIYLLEFIDSDEKLFIIGECEGKIVSIIWDIYNTAEYEPIELDNFPINKPVTIKASLARTSGNILQIENNGRIYSVLEKVENKLEECKKEKIGKKKNFAPLSCFVDGKKMICAEPWMLDKYDEIPHCLYHNKEGERTETLQLIVGRSTVQIWHQINSDDENIIDKDDLPNKGEPFLEYIWTNRMPIDQEREKTGLRIEQPESYGSPVTSNGSHDTLNDKLNDFYLKVYWYERKVQKDKKESANITEEDEEIDEIEKGNKDIKKSEKVKRKEKVIEKKDIIEKFHAIRHACRALEHLNKRFISNRLANNYIRIHKYEKIIGYIKHIIWKFAKYEPEIFKLLCVRYNLMKNLILSDCDHLIKFILFGDEKLDDCNKVFKGQKEVKTRYIPSNELWPGKKFLIDDDLYFNKGNDKLEDNEEIEPKNNMELAIYHCKGRELKDTIIIAYLLEYYSRHATDCAGWMCTVSKAIPLLFKYNYDDYARKLFFKECFANQDHFSVQDPNEIIPPEYLARRNHDIKFRAFRPMVRLKSNKIKWYDYIRIKIKSLKSYIIKNYENYDNDLGKSPLALRVVPLPNFTVNSIENDKKEYNWIKDILYLLWFIFLPRWYQIKRDDRTKLSPFSRMIHYENNDDIYDNPATEAVINFRWQKAKNFFILLFFRFLIFAICFVLVSRSYLKHGTTINRKFLLALIIIFYYLAIYQLITEVLQLKYRGFKKYFGDIFNLFDIISIVLSVTMMSIMLESFQFSDGFKNVKAINNWLIVGISFSIFFLWIELILFLRLLSSIGIYIYYSVIIFKAIFPFFLFILIVIIAFAHTMFVLLRDPTNIRTKDSTYSGNATNVITNETLIVKLKSDFDPQSNDNPFSTFLNAIVTTYFWIGDNWVQRDEFDFWAIDVFTLIASVILVVLLMNMLIAFMTGVYEKAETKGRQTLLRRRANHIADYEALYHIHFWSHEPEPKHIYYFGQSKAFEEWYAGKGDQGAIYKDFEEKSTFTKQIFERRNYDDHSIWDYDIDIDNIESEIKKIKTKKNRLNNRIKKLSKKINDPENEKKIKKIQNNIYDKIRKVDNIKIKKMEWDGRFIYH</sequence>
<feature type="transmembrane region" description="Helical" evidence="8">
    <location>
        <begin position="1306"/>
        <end position="1329"/>
    </location>
</feature>
<dbReference type="PANTHER" id="PTHR10582">
    <property type="entry name" value="TRANSIENT RECEPTOR POTENTIAL ION CHANNEL PROTEIN"/>
    <property type="match status" value="1"/>
</dbReference>
<feature type="transmembrane region" description="Helical" evidence="8">
    <location>
        <begin position="1234"/>
        <end position="1256"/>
    </location>
</feature>
<evidence type="ECO:0000256" key="8">
    <source>
        <dbReference type="SAM" id="Phobius"/>
    </source>
</evidence>
<dbReference type="InterPro" id="IPR005821">
    <property type="entry name" value="Ion_trans_dom"/>
</dbReference>
<evidence type="ECO:0000313" key="10">
    <source>
        <dbReference type="EMBL" id="PKC07985.1"/>
    </source>
</evidence>
<feature type="transmembrane region" description="Helical" evidence="8">
    <location>
        <begin position="1341"/>
        <end position="1368"/>
    </location>
</feature>
<evidence type="ECO:0000256" key="4">
    <source>
        <dbReference type="ARBA" id="ARBA00022989"/>
    </source>
</evidence>
<feature type="transmembrane region" description="Helical" evidence="8">
    <location>
        <begin position="1442"/>
        <end position="1467"/>
    </location>
</feature>
<dbReference type="InterPro" id="IPR024862">
    <property type="entry name" value="TRPV"/>
</dbReference>
<keyword evidence="3" id="KW-0677">Repeat</keyword>
<feature type="domain" description="Ion transport" evidence="9">
    <location>
        <begin position="1201"/>
        <end position="1472"/>
    </location>
</feature>
<feature type="compositionally biased region" description="Polar residues" evidence="7">
    <location>
        <begin position="139"/>
        <end position="150"/>
    </location>
</feature>
<keyword evidence="6" id="KW-0175">Coiled coil</keyword>
<evidence type="ECO:0000256" key="1">
    <source>
        <dbReference type="ARBA" id="ARBA00004141"/>
    </source>
</evidence>
<gene>
    <name evidence="10" type="ORF">RhiirA5_417497</name>
</gene>
<keyword evidence="2 8" id="KW-0812">Transmembrane</keyword>
<feature type="compositionally biased region" description="Acidic residues" evidence="7">
    <location>
        <begin position="151"/>
        <end position="160"/>
    </location>
</feature>
<evidence type="ECO:0000256" key="7">
    <source>
        <dbReference type="SAM" id="MobiDB-lite"/>
    </source>
</evidence>
<feature type="transmembrane region" description="Helical" evidence="8">
    <location>
        <begin position="1268"/>
        <end position="1286"/>
    </location>
</feature>
<evidence type="ECO:0000256" key="3">
    <source>
        <dbReference type="ARBA" id="ARBA00022737"/>
    </source>
</evidence>
<feature type="region of interest" description="Disordered" evidence="7">
    <location>
        <begin position="139"/>
        <end position="190"/>
    </location>
</feature>
<name>A0A2N0PMH2_9GLOM</name>
<organism evidence="10 11">
    <name type="scientific">Rhizophagus irregularis</name>
    <dbReference type="NCBI Taxonomy" id="588596"/>
    <lineage>
        <taxon>Eukaryota</taxon>
        <taxon>Fungi</taxon>
        <taxon>Fungi incertae sedis</taxon>
        <taxon>Mucoromycota</taxon>
        <taxon>Glomeromycotina</taxon>
        <taxon>Glomeromycetes</taxon>
        <taxon>Glomerales</taxon>
        <taxon>Glomeraceae</taxon>
        <taxon>Rhizophagus</taxon>
    </lineage>
</organism>
<reference evidence="10 11" key="2">
    <citation type="submission" date="2017-09" db="EMBL/GenBank/DDBJ databases">
        <title>Extensive intraspecific genome diversity in a model arbuscular mycorrhizal fungus.</title>
        <authorList>
            <person name="Chen E.C."/>
            <person name="Morin E."/>
            <person name="Beaudet D."/>
            <person name="Noel J."/>
            <person name="Ndikumana S."/>
            <person name="Charron P."/>
            <person name="St-Onge C."/>
            <person name="Giorgi J."/>
            <person name="Grigoriev I.V."/>
            <person name="Roux C."/>
            <person name="Martin F.M."/>
            <person name="Corradi N."/>
        </authorList>
    </citation>
    <scope>NUCLEOTIDE SEQUENCE [LARGE SCALE GENOMIC DNA]</scope>
    <source>
        <strain evidence="10 11">A5</strain>
    </source>
</reference>
<accession>A0A2N0PMH2</accession>
<dbReference type="GO" id="GO:0098703">
    <property type="term" value="P:calcium ion import across plasma membrane"/>
    <property type="evidence" value="ECO:0007669"/>
    <property type="project" value="TreeGrafter"/>
</dbReference>
<dbReference type="Proteomes" id="UP000232722">
    <property type="component" value="Unassembled WGS sequence"/>
</dbReference>
<dbReference type="VEuPathDB" id="FungiDB:RhiirA1_458571"/>
<evidence type="ECO:0000313" key="11">
    <source>
        <dbReference type="Proteomes" id="UP000232722"/>
    </source>
</evidence>
<feature type="coiled-coil region" evidence="6">
    <location>
        <begin position="1561"/>
        <end position="1595"/>
    </location>
</feature>
<comment type="caution">
    <text evidence="10">The sequence shown here is derived from an EMBL/GenBank/DDBJ whole genome shotgun (WGS) entry which is preliminary data.</text>
</comment>
<dbReference type="GO" id="GO:0005886">
    <property type="term" value="C:plasma membrane"/>
    <property type="evidence" value="ECO:0007669"/>
    <property type="project" value="TreeGrafter"/>
</dbReference>
<feature type="region of interest" description="Disordered" evidence="7">
    <location>
        <begin position="84"/>
        <end position="111"/>
    </location>
</feature>
<feature type="transmembrane region" description="Helical" evidence="8">
    <location>
        <begin position="1200"/>
        <end position="1222"/>
    </location>
</feature>
<feature type="compositionally biased region" description="Acidic residues" evidence="7">
    <location>
        <begin position="95"/>
        <end position="106"/>
    </location>
</feature>
<dbReference type="PANTHER" id="PTHR10582:SF2">
    <property type="entry name" value="INACTIVE"/>
    <property type="match status" value="1"/>
</dbReference>
<dbReference type="GO" id="GO:0005216">
    <property type="term" value="F:monoatomic ion channel activity"/>
    <property type="evidence" value="ECO:0007669"/>
    <property type="project" value="InterPro"/>
</dbReference>
<protein>
    <recommendedName>
        <fullName evidence="9">Ion transport domain-containing protein</fullName>
    </recommendedName>
</protein>
<comment type="subcellular location">
    <subcellularLocation>
        <location evidence="1">Membrane</location>
        <topology evidence="1">Multi-pass membrane protein</topology>
    </subcellularLocation>
</comment>
<feature type="compositionally biased region" description="Basic and acidic residues" evidence="7">
    <location>
        <begin position="179"/>
        <end position="190"/>
    </location>
</feature>
<evidence type="ECO:0000256" key="2">
    <source>
        <dbReference type="ARBA" id="ARBA00022692"/>
    </source>
</evidence>
<proteinExistence type="predicted"/>